<sequence>MDGNCNVESVIYQAEVTTETAKETYIGLCDTAFKLRYRNHVSLFRNERYKHVTELSKYKWSLKDKNTKYNIKWRKIKQASSYSSVTKRCNLCLWEKYFIIC</sequence>
<organism evidence="1 2">
    <name type="scientific">Porites evermanni</name>
    <dbReference type="NCBI Taxonomy" id="104178"/>
    <lineage>
        <taxon>Eukaryota</taxon>
        <taxon>Metazoa</taxon>
        <taxon>Cnidaria</taxon>
        <taxon>Anthozoa</taxon>
        <taxon>Hexacorallia</taxon>
        <taxon>Scleractinia</taxon>
        <taxon>Fungiina</taxon>
        <taxon>Poritidae</taxon>
        <taxon>Porites</taxon>
    </lineage>
</organism>
<dbReference type="EMBL" id="CALNXI010002896">
    <property type="protein sequence ID" value="CAH3191320.1"/>
    <property type="molecule type" value="Genomic_DNA"/>
</dbReference>
<reference evidence="1 2" key="1">
    <citation type="submission" date="2022-05" db="EMBL/GenBank/DDBJ databases">
        <authorList>
            <consortium name="Genoscope - CEA"/>
            <person name="William W."/>
        </authorList>
    </citation>
    <scope>NUCLEOTIDE SEQUENCE [LARGE SCALE GENOMIC DNA]</scope>
</reference>
<gene>
    <name evidence="1" type="ORF">PEVE_00021619</name>
</gene>
<dbReference type="Proteomes" id="UP001159427">
    <property type="component" value="Unassembled WGS sequence"/>
</dbReference>
<keyword evidence="2" id="KW-1185">Reference proteome</keyword>
<protein>
    <submittedName>
        <fullName evidence="1">Uncharacterized protein</fullName>
    </submittedName>
</protein>
<proteinExistence type="predicted"/>
<evidence type="ECO:0000313" key="1">
    <source>
        <dbReference type="EMBL" id="CAH3191320.1"/>
    </source>
</evidence>
<name>A0ABN8SI30_9CNID</name>
<feature type="non-terminal residue" evidence="1">
    <location>
        <position position="101"/>
    </location>
</feature>
<comment type="caution">
    <text evidence="1">The sequence shown here is derived from an EMBL/GenBank/DDBJ whole genome shotgun (WGS) entry which is preliminary data.</text>
</comment>
<evidence type="ECO:0000313" key="2">
    <source>
        <dbReference type="Proteomes" id="UP001159427"/>
    </source>
</evidence>
<accession>A0ABN8SI30</accession>